<dbReference type="HOGENOM" id="CLU_3236410_0_0_7"/>
<dbReference type="EnsemblBacteria" id="ABF92444">
    <property type="protein sequence ID" value="ABF92444"/>
    <property type="gene ID" value="MXAN_3369"/>
</dbReference>
<keyword evidence="2" id="KW-1185">Reference proteome</keyword>
<sequence length="43" mass="4568">MLDGGDLSATLRRFLATAGTRAVQVIELIGFFRATSALAVRTT</sequence>
<reference evidence="1 2" key="1">
    <citation type="journal article" date="2006" name="Proc. Natl. Acad. Sci. U.S.A.">
        <title>Evolution of sensory complexity recorded in a myxobacterial genome.</title>
        <authorList>
            <person name="Goldman B.S."/>
            <person name="Nierman W.C."/>
            <person name="Kaiser D."/>
            <person name="Slater S.C."/>
            <person name="Durkin A.S."/>
            <person name="Eisen J.A."/>
            <person name="Ronning C.M."/>
            <person name="Barbazuk W.B."/>
            <person name="Blanchard M."/>
            <person name="Field C."/>
            <person name="Halling C."/>
            <person name="Hinkle G."/>
            <person name="Iartchuk O."/>
            <person name="Kim H.S."/>
            <person name="Mackenzie C."/>
            <person name="Madupu R."/>
            <person name="Miller N."/>
            <person name="Shvartsbeyn A."/>
            <person name="Sullivan S.A."/>
            <person name="Vaudin M."/>
            <person name="Wiegand R."/>
            <person name="Kaplan H.B."/>
        </authorList>
    </citation>
    <scope>NUCLEOTIDE SEQUENCE [LARGE SCALE GENOMIC DNA]</scope>
    <source>
        <strain evidence="2">DK1622</strain>
    </source>
</reference>
<gene>
    <name evidence="1" type="ordered locus">MXAN_3369</name>
</gene>
<dbReference type="Proteomes" id="UP000002402">
    <property type="component" value="Chromosome"/>
</dbReference>
<accession>Q1D707</accession>
<dbReference type="AlphaFoldDB" id="Q1D707"/>
<evidence type="ECO:0000313" key="1">
    <source>
        <dbReference type="EMBL" id="ABF92444.1"/>
    </source>
</evidence>
<organism evidence="1 2">
    <name type="scientific">Myxococcus xanthus (strain DK1622)</name>
    <dbReference type="NCBI Taxonomy" id="246197"/>
    <lineage>
        <taxon>Bacteria</taxon>
        <taxon>Pseudomonadati</taxon>
        <taxon>Myxococcota</taxon>
        <taxon>Myxococcia</taxon>
        <taxon>Myxococcales</taxon>
        <taxon>Cystobacterineae</taxon>
        <taxon>Myxococcaceae</taxon>
        <taxon>Myxococcus</taxon>
    </lineage>
</organism>
<evidence type="ECO:0000313" key="2">
    <source>
        <dbReference type="Proteomes" id="UP000002402"/>
    </source>
</evidence>
<protein>
    <submittedName>
        <fullName evidence="1">Uncharacterized protein</fullName>
    </submittedName>
</protein>
<dbReference type="EMBL" id="CP000113">
    <property type="protein sequence ID" value="ABF92444.1"/>
    <property type="molecule type" value="Genomic_DNA"/>
</dbReference>
<name>Q1D707_MYXXD</name>
<proteinExistence type="predicted"/>
<dbReference type="KEGG" id="mxa:MXAN_3369"/>